<evidence type="ECO:0000256" key="10">
    <source>
        <dbReference type="HAMAP-Rule" id="MF_01456"/>
    </source>
</evidence>
<sequence length="101" mass="11119">MEMTLQHYLILSAILFGIGITGVLIRRNLIVMFMSLELMLNAVNINLAAYSKYLHTMTGQIFIVFVMCVAAAEAAVGLALIITLFRNKATINADEINSLRG</sequence>
<keyword evidence="12" id="KW-1185">Reference proteome</keyword>
<name>A0A5A8F2S6_9BACT</name>
<dbReference type="GO" id="GO:0050136">
    <property type="term" value="F:NADH dehydrogenase (quinone) (non-electrogenic) activity"/>
    <property type="evidence" value="ECO:0007669"/>
    <property type="project" value="UniProtKB-UniRule"/>
</dbReference>
<dbReference type="OrthoDB" id="9810120at2"/>
<dbReference type="GO" id="GO:0042773">
    <property type="term" value="P:ATP synthesis coupled electron transport"/>
    <property type="evidence" value="ECO:0007669"/>
    <property type="project" value="InterPro"/>
</dbReference>
<evidence type="ECO:0000256" key="6">
    <source>
        <dbReference type="ARBA" id="ARBA00022719"/>
    </source>
</evidence>
<dbReference type="NCBIfam" id="NF004323">
    <property type="entry name" value="PRK05715.1-5"/>
    <property type="match status" value="1"/>
</dbReference>
<keyword evidence="4 10" id="KW-0813">Transport</keyword>
<keyword evidence="7 10" id="KW-1278">Translocase</keyword>
<gene>
    <name evidence="10 11" type="primary">nuoK</name>
    <name evidence="11" type="ORF">FHQ18_08165</name>
</gene>
<dbReference type="Gene3D" id="1.10.287.3510">
    <property type="match status" value="1"/>
</dbReference>
<keyword evidence="11" id="KW-0560">Oxidoreductase</keyword>
<feature type="transmembrane region" description="Helical" evidence="10">
    <location>
        <begin position="61"/>
        <end position="85"/>
    </location>
</feature>
<evidence type="ECO:0000313" key="11">
    <source>
        <dbReference type="EMBL" id="KAA0257707.1"/>
    </source>
</evidence>
<evidence type="ECO:0000256" key="2">
    <source>
        <dbReference type="ARBA" id="ARBA00004141"/>
    </source>
</evidence>
<reference evidence="11 12" key="1">
    <citation type="submission" date="2019-06" db="EMBL/GenBank/DDBJ databases">
        <title>Genomic insights into carbon and energy metabolism of Deferribacter autotrophicus revealed new metabolic traits in the phylum Deferribacteres.</title>
        <authorList>
            <person name="Slobodkin A.I."/>
            <person name="Slobodkina G.B."/>
            <person name="Allioux M."/>
            <person name="Alain K."/>
            <person name="Jebbar M."/>
            <person name="Shadrin V."/>
            <person name="Kublanov I.V."/>
            <person name="Toshchakov S.V."/>
            <person name="Bonch-Osmolovskaya E.A."/>
        </authorList>
    </citation>
    <scope>NUCLEOTIDE SEQUENCE [LARGE SCALE GENOMIC DNA]</scope>
    <source>
        <strain evidence="11 12">SL50</strain>
    </source>
</reference>
<dbReference type="GO" id="GO:0030964">
    <property type="term" value="C:NADH dehydrogenase complex"/>
    <property type="evidence" value="ECO:0007669"/>
    <property type="project" value="TreeGrafter"/>
</dbReference>
<dbReference type="Proteomes" id="UP000322876">
    <property type="component" value="Unassembled WGS sequence"/>
</dbReference>
<keyword evidence="8 10" id="KW-1133">Transmembrane helix</keyword>
<comment type="catalytic activity">
    <reaction evidence="10">
        <text>a quinone + NADH + 5 H(+)(in) = a quinol + NAD(+) + 4 H(+)(out)</text>
        <dbReference type="Rhea" id="RHEA:57888"/>
        <dbReference type="ChEBI" id="CHEBI:15378"/>
        <dbReference type="ChEBI" id="CHEBI:24646"/>
        <dbReference type="ChEBI" id="CHEBI:57540"/>
        <dbReference type="ChEBI" id="CHEBI:57945"/>
        <dbReference type="ChEBI" id="CHEBI:132124"/>
    </reaction>
</comment>
<comment type="subunit">
    <text evidence="10">NDH-1 is composed of 14 different subunits. Subunits NuoA, H, J, K, L, M, N constitute the membrane sector of the complex.</text>
</comment>
<dbReference type="EC" id="7.1.1.-" evidence="10"/>
<dbReference type="NCBIfam" id="NF004321">
    <property type="entry name" value="PRK05715.1-3"/>
    <property type="match status" value="1"/>
</dbReference>
<dbReference type="RefSeq" id="WP_149266680.1">
    <property type="nucleotide sequence ID" value="NZ_VFJB01000006.1"/>
</dbReference>
<dbReference type="HAMAP" id="MF_01456">
    <property type="entry name" value="NDH1_NuoK"/>
    <property type="match status" value="1"/>
</dbReference>
<evidence type="ECO:0000256" key="5">
    <source>
        <dbReference type="ARBA" id="ARBA00022692"/>
    </source>
</evidence>
<feature type="transmembrane region" description="Helical" evidence="10">
    <location>
        <begin position="30"/>
        <end position="49"/>
    </location>
</feature>
<evidence type="ECO:0000256" key="9">
    <source>
        <dbReference type="ARBA" id="ARBA00023136"/>
    </source>
</evidence>
<dbReference type="InterPro" id="IPR001133">
    <property type="entry name" value="NADH_UbQ_OxRdtase_chain4L/K"/>
</dbReference>
<keyword evidence="10" id="KW-0520">NAD</keyword>
<evidence type="ECO:0000256" key="7">
    <source>
        <dbReference type="ARBA" id="ARBA00022967"/>
    </source>
</evidence>
<dbReference type="FunFam" id="1.10.287.3510:FF:000001">
    <property type="entry name" value="NADH-quinone oxidoreductase subunit K"/>
    <property type="match status" value="1"/>
</dbReference>
<accession>A0A5A8F2S6</accession>
<comment type="function">
    <text evidence="1 10">NDH-1 shuttles electrons from NADH, via FMN and iron-sulfur (Fe-S) centers, to quinones in the respiratory chain. The immediate electron acceptor for the enzyme in this species is believed to be ubiquinone. Couples the redox reaction to proton translocation (for every two electrons transferred, four hydrogen ions are translocated across the cytoplasmic membrane), and thus conserves the redox energy in a proton gradient.</text>
</comment>
<evidence type="ECO:0000256" key="3">
    <source>
        <dbReference type="ARBA" id="ARBA00010519"/>
    </source>
</evidence>
<dbReference type="GO" id="GO:0048038">
    <property type="term" value="F:quinone binding"/>
    <property type="evidence" value="ECO:0007669"/>
    <property type="project" value="UniProtKB-KW"/>
</dbReference>
<comment type="similarity">
    <text evidence="3 10">Belongs to the complex I subunit 4L family.</text>
</comment>
<dbReference type="PANTHER" id="PTHR11434:SF16">
    <property type="entry name" value="NADH-UBIQUINONE OXIDOREDUCTASE CHAIN 4L"/>
    <property type="match status" value="1"/>
</dbReference>
<dbReference type="NCBIfam" id="NF004320">
    <property type="entry name" value="PRK05715.1-2"/>
    <property type="match status" value="1"/>
</dbReference>
<dbReference type="GO" id="GO:0005886">
    <property type="term" value="C:plasma membrane"/>
    <property type="evidence" value="ECO:0007669"/>
    <property type="project" value="UniProtKB-SubCell"/>
</dbReference>
<comment type="caution">
    <text evidence="11">The sequence shown here is derived from an EMBL/GenBank/DDBJ whole genome shotgun (WGS) entry which is preliminary data.</text>
</comment>
<evidence type="ECO:0000256" key="4">
    <source>
        <dbReference type="ARBA" id="ARBA00022448"/>
    </source>
</evidence>
<dbReference type="Pfam" id="PF00420">
    <property type="entry name" value="Oxidored_q2"/>
    <property type="match status" value="1"/>
</dbReference>
<protein>
    <recommendedName>
        <fullName evidence="10">NADH-quinone oxidoreductase subunit K</fullName>
        <ecNumber evidence="10">7.1.1.-</ecNumber>
    </recommendedName>
    <alternativeName>
        <fullName evidence="10">NADH dehydrogenase I subunit K</fullName>
    </alternativeName>
    <alternativeName>
        <fullName evidence="10">NDH-1 subunit K</fullName>
    </alternativeName>
</protein>
<dbReference type="PANTHER" id="PTHR11434">
    <property type="entry name" value="NADH-UBIQUINONE OXIDOREDUCTASE SUBUNIT ND4L"/>
    <property type="match status" value="1"/>
</dbReference>
<keyword evidence="6 10" id="KW-0874">Quinone</keyword>
<dbReference type="AlphaFoldDB" id="A0A5A8F2S6"/>
<dbReference type="InterPro" id="IPR039428">
    <property type="entry name" value="NUOK/Mnh_C1-like"/>
</dbReference>
<keyword evidence="5 10" id="KW-0812">Transmembrane</keyword>
<evidence type="ECO:0000313" key="12">
    <source>
        <dbReference type="Proteomes" id="UP000322876"/>
    </source>
</evidence>
<dbReference type="EMBL" id="VFJB01000006">
    <property type="protein sequence ID" value="KAA0257707.1"/>
    <property type="molecule type" value="Genomic_DNA"/>
</dbReference>
<evidence type="ECO:0000256" key="8">
    <source>
        <dbReference type="ARBA" id="ARBA00022989"/>
    </source>
</evidence>
<keyword evidence="10" id="KW-1003">Cell membrane</keyword>
<proteinExistence type="inferred from homology"/>
<keyword evidence="9 10" id="KW-0472">Membrane</keyword>
<keyword evidence="10" id="KW-0830">Ubiquinone</keyword>
<evidence type="ECO:0000256" key="1">
    <source>
        <dbReference type="ARBA" id="ARBA00002378"/>
    </source>
</evidence>
<comment type="subcellular location">
    <subcellularLocation>
        <location evidence="10">Cell membrane</location>
        <topology evidence="10">Multi-pass membrane protein</topology>
    </subcellularLocation>
    <subcellularLocation>
        <location evidence="2">Membrane</location>
        <topology evidence="2">Multi-pass membrane protein</topology>
    </subcellularLocation>
</comment>
<organism evidence="11 12">
    <name type="scientific">Deferribacter autotrophicus</name>
    <dbReference type="NCBI Taxonomy" id="500465"/>
    <lineage>
        <taxon>Bacteria</taxon>
        <taxon>Pseudomonadati</taxon>
        <taxon>Deferribacterota</taxon>
        <taxon>Deferribacteres</taxon>
        <taxon>Deferribacterales</taxon>
        <taxon>Deferribacteraceae</taxon>
        <taxon>Deferribacter</taxon>
    </lineage>
</organism>
<feature type="transmembrane region" description="Helical" evidence="10">
    <location>
        <begin position="6"/>
        <end position="25"/>
    </location>
</feature>